<feature type="domain" description="YtkA-like" evidence="2">
    <location>
        <begin position="39"/>
        <end position="101"/>
    </location>
</feature>
<dbReference type="RefSeq" id="WP_138845035.1">
    <property type="nucleotide sequence ID" value="NZ_VCPD01000008.1"/>
</dbReference>
<sequence length="120" mass="13011">MLKTIVTFGALIAVTGPALADRLQAEADCSPSDADLTYECVFHLSRGGEPVEDAVFTVKPDMPSMPMAHNIEPVAASFEDSTGAYRAKLKLDMHGQWALRLDVSAPARDVVIIDKEFLPH</sequence>
<dbReference type="Pfam" id="PF13115">
    <property type="entry name" value="YtkA"/>
    <property type="match status" value="1"/>
</dbReference>
<gene>
    <name evidence="3" type="ORF">FGK63_18410</name>
</gene>
<evidence type="ECO:0000313" key="3">
    <source>
        <dbReference type="EMBL" id="TMV04258.1"/>
    </source>
</evidence>
<proteinExistence type="predicted"/>
<keyword evidence="1" id="KW-0732">Signal</keyword>
<evidence type="ECO:0000259" key="2">
    <source>
        <dbReference type="Pfam" id="PF13115"/>
    </source>
</evidence>
<dbReference type="Proteomes" id="UP001193035">
    <property type="component" value="Unassembled WGS sequence"/>
</dbReference>
<reference evidence="3 4" key="1">
    <citation type="submission" date="2019-05" db="EMBL/GenBank/DDBJ databases">
        <title>Ruegeria sp. nov., isolated from tidal flat.</title>
        <authorList>
            <person name="Kim W."/>
        </authorList>
    </citation>
    <scope>NUCLEOTIDE SEQUENCE [LARGE SCALE GENOMIC DNA]</scope>
    <source>
        <strain evidence="3 4">CAU 1488</strain>
    </source>
</reference>
<dbReference type="InterPro" id="IPR032693">
    <property type="entry name" value="YtkA-like_dom"/>
</dbReference>
<name>A0ABY2WT60_9RHOB</name>
<comment type="caution">
    <text evidence="3">The sequence shown here is derived from an EMBL/GenBank/DDBJ whole genome shotgun (WGS) entry which is preliminary data.</text>
</comment>
<protein>
    <submittedName>
        <fullName evidence="3">FixH family protein</fullName>
    </submittedName>
</protein>
<evidence type="ECO:0000256" key="1">
    <source>
        <dbReference type="SAM" id="SignalP"/>
    </source>
</evidence>
<feature type="signal peptide" evidence="1">
    <location>
        <begin position="1"/>
        <end position="20"/>
    </location>
</feature>
<dbReference type="EMBL" id="VCPD01000008">
    <property type="protein sequence ID" value="TMV04258.1"/>
    <property type="molecule type" value="Genomic_DNA"/>
</dbReference>
<evidence type="ECO:0000313" key="4">
    <source>
        <dbReference type="Proteomes" id="UP001193035"/>
    </source>
</evidence>
<feature type="chain" id="PRO_5046524859" evidence="1">
    <location>
        <begin position="21"/>
        <end position="120"/>
    </location>
</feature>
<accession>A0ABY2WT60</accession>
<organism evidence="3 4">
    <name type="scientific">Ruegeria sediminis</name>
    <dbReference type="NCBI Taxonomy" id="2583820"/>
    <lineage>
        <taxon>Bacteria</taxon>
        <taxon>Pseudomonadati</taxon>
        <taxon>Pseudomonadota</taxon>
        <taxon>Alphaproteobacteria</taxon>
        <taxon>Rhodobacterales</taxon>
        <taxon>Roseobacteraceae</taxon>
        <taxon>Ruegeria</taxon>
    </lineage>
</organism>
<keyword evidence="4" id="KW-1185">Reference proteome</keyword>